<evidence type="ECO:0000256" key="2">
    <source>
        <dbReference type="ARBA" id="ARBA00007069"/>
    </source>
</evidence>
<dbReference type="PANTHER" id="PTHR43848">
    <property type="entry name" value="PUTRESCINE TRANSPORT SYSTEM PERMEASE PROTEIN POTI"/>
    <property type="match status" value="1"/>
</dbReference>
<dbReference type="InterPro" id="IPR035906">
    <property type="entry name" value="MetI-like_sf"/>
</dbReference>
<keyword evidence="4" id="KW-1003">Cell membrane</keyword>
<dbReference type="Proteomes" id="UP000046373">
    <property type="component" value="Unassembled WGS sequence"/>
</dbReference>
<dbReference type="PANTHER" id="PTHR43848:SF2">
    <property type="entry name" value="PUTRESCINE TRANSPORT SYSTEM PERMEASE PROTEIN POTI"/>
    <property type="match status" value="1"/>
</dbReference>
<dbReference type="EMBL" id="CCND01000012">
    <property type="protein sequence ID" value="CDX56818.1"/>
    <property type="molecule type" value="Genomic_DNA"/>
</dbReference>
<comment type="similarity">
    <text evidence="2">Belongs to the binding-protein-dependent transport system permease family. CysTW subfamily.</text>
</comment>
<feature type="transmembrane region" description="Helical" evidence="8">
    <location>
        <begin position="242"/>
        <end position="264"/>
    </location>
</feature>
<feature type="transmembrane region" description="Helical" evidence="8">
    <location>
        <begin position="110"/>
        <end position="134"/>
    </location>
</feature>
<reference evidence="11" key="1">
    <citation type="submission" date="2014-08" db="EMBL/GenBank/DDBJ databases">
        <title>DNA barcoding of Bradysia (Diptera: Sciaridae) for detection of the immature stages on agricultural crops.</title>
        <authorList>
            <person name="Shin S."/>
            <person name="Jung S."/>
            <person name="Heller K."/>
            <person name="Menzel F."/>
            <person name="Hong T.-K."/>
            <person name="Lee H."/>
            <person name="Lee S."/>
        </authorList>
    </citation>
    <scope>NUCLEOTIDE SEQUENCE</scope>
</reference>
<keyword evidence="5 8" id="KW-0812">Transmembrane</keyword>
<evidence type="ECO:0000256" key="6">
    <source>
        <dbReference type="ARBA" id="ARBA00022989"/>
    </source>
</evidence>
<dbReference type="GO" id="GO:0005886">
    <property type="term" value="C:plasma membrane"/>
    <property type="evidence" value="ECO:0007669"/>
    <property type="project" value="UniProtKB-SubCell"/>
</dbReference>
<dbReference type="SUPFAM" id="SSF161098">
    <property type="entry name" value="MetI-like"/>
    <property type="match status" value="1"/>
</dbReference>
<evidence type="ECO:0000313" key="13">
    <source>
        <dbReference type="Proteomes" id="UP000182888"/>
    </source>
</evidence>
<protein>
    <submittedName>
        <fullName evidence="10">Polyamine transporter subunit membrane component of ABC superfamily</fullName>
    </submittedName>
</protein>
<dbReference type="EMBL" id="CCNB01000003">
    <property type="protein sequence ID" value="CDX17372.1"/>
    <property type="molecule type" value="Genomic_DNA"/>
</dbReference>
<feature type="transmembrane region" description="Helical" evidence="8">
    <location>
        <begin position="20"/>
        <end position="41"/>
    </location>
</feature>
<dbReference type="InterPro" id="IPR000515">
    <property type="entry name" value="MetI-like"/>
</dbReference>
<dbReference type="CDD" id="cd06261">
    <property type="entry name" value="TM_PBP2"/>
    <property type="match status" value="1"/>
</dbReference>
<dbReference type="GO" id="GO:0055085">
    <property type="term" value="P:transmembrane transport"/>
    <property type="evidence" value="ECO:0007669"/>
    <property type="project" value="InterPro"/>
</dbReference>
<evidence type="ECO:0000256" key="7">
    <source>
        <dbReference type="ARBA" id="ARBA00023136"/>
    </source>
</evidence>
<keyword evidence="6 8" id="KW-1133">Transmembrane helix</keyword>
<feature type="transmembrane region" description="Helical" evidence="8">
    <location>
        <begin position="76"/>
        <end position="98"/>
    </location>
</feature>
<evidence type="ECO:0000256" key="4">
    <source>
        <dbReference type="ARBA" id="ARBA00022475"/>
    </source>
</evidence>
<dbReference type="PROSITE" id="PS50928">
    <property type="entry name" value="ABC_TM1"/>
    <property type="match status" value="1"/>
</dbReference>
<evidence type="ECO:0000313" key="11">
    <source>
        <dbReference type="EMBL" id="CDX56818.1"/>
    </source>
</evidence>
<feature type="transmembrane region" description="Helical" evidence="8">
    <location>
        <begin position="140"/>
        <end position="159"/>
    </location>
</feature>
<dbReference type="Gene3D" id="1.10.3720.10">
    <property type="entry name" value="MetI-like"/>
    <property type="match status" value="1"/>
</dbReference>
<accession>A0A090DT41</accession>
<evidence type="ECO:0000256" key="8">
    <source>
        <dbReference type="RuleBase" id="RU363032"/>
    </source>
</evidence>
<evidence type="ECO:0000313" key="12">
    <source>
        <dbReference type="Proteomes" id="UP000046373"/>
    </source>
</evidence>
<keyword evidence="7 8" id="KW-0472">Membrane</keyword>
<evidence type="ECO:0000256" key="3">
    <source>
        <dbReference type="ARBA" id="ARBA00022448"/>
    </source>
</evidence>
<comment type="subcellular location">
    <subcellularLocation>
        <location evidence="1 8">Cell membrane</location>
        <topology evidence="1 8">Multi-pass membrane protein</topology>
    </subcellularLocation>
</comment>
<proteinExistence type="inferred from homology"/>
<dbReference type="Proteomes" id="UP000182888">
    <property type="component" value="Unassembled WGS sequence"/>
</dbReference>
<organism evidence="10 12">
    <name type="scientific">Mesorhizobium plurifarium</name>
    <dbReference type="NCBI Taxonomy" id="69974"/>
    <lineage>
        <taxon>Bacteria</taxon>
        <taxon>Pseudomonadati</taxon>
        <taxon>Pseudomonadota</taxon>
        <taxon>Alphaproteobacteria</taxon>
        <taxon>Hyphomicrobiales</taxon>
        <taxon>Phyllobacteriaceae</taxon>
        <taxon>Mesorhizobium</taxon>
    </lineage>
</organism>
<dbReference type="Pfam" id="PF00528">
    <property type="entry name" value="BPD_transp_1"/>
    <property type="match status" value="1"/>
</dbReference>
<dbReference type="InterPro" id="IPR051789">
    <property type="entry name" value="Bact_Polyamine_Transport"/>
</dbReference>
<feature type="transmembrane region" description="Helical" evidence="8">
    <location>
        <begin position="190"/>
        <end position="209"/>
    </location>
</feature>
<evidence type="ECO:0000313" key="10">
    <source>
        <dbReference type="EMBL" id="CDX17372.1"/>
    </source>
</evidence>
<evidence type="ECO:0000259" key="9">
    <source>
        <dbReference type="PROSITE" id="PS50928"/>
    </source>
</evidence>
<reference evidence="13" key="2">
    <citation type="submission" date="2014-08" db="EMBL/GenBank/DDBJ databases">
        <authorList>
            <person name="Edwards T."/>
        </authorList>
    </citation>
    <scope>NUCLEOTIDE SEQUENCE [LARGE SCALE GENOMIC DNA]</scope>
</reference>
<evidence type="ECO:0000256" key="5">
    <source>
        <dbReference type="ARBA" id="ARBA00022692"/>
    </source>
</evidence>
<keyword evidence="3 8" id="KW-0813">Transport</keyword>
<gene>
    <name evidence="10" type="primary">potC</name>
    <name evidence="11" type="ORF">MPL1032_20728</name>
    <name evidence="10" type="ORF">MPLDJ20_110108</name>
</gene>
<dbReference type="GeneID" id="31887771"/>
<sequence>MTKAARRKEEGRWAWRLTGFVTLCVYIFMFAPIVATVILSFNASMFGGFPMTGFSLQWYAKLMNNDAVLTAFRTSLWIALVTAAVTTAIGVVTAFALVRFEFRGKQALSTLVILPALVPETILGVGLLVLIKAVDQPRTMLLLVLGHILLAVPYVVLIAQARMVGIRRVYEEAALSLGASRFSSFREITLPLLIPAVVGGALLAFTISFDNTSASLFWRPAGVETMPTQILSMLKISISPEINALGTVMILVTVGIPLIGGLILQSLTKLKRRGEPKEEVR</sequence>
<reference evidence="10 12" key="3">
    <citation type="submission" date="2014-08" db="EMBL/GenBank/DDBJ databases">
        <authorList>
            <person name="Moulin Lionel"/>
        </authorList>
    </citation>
    <scope>NUCLEOTIDE SEQUENCE [LARGE SCALE GENOMIC DNA]</scope>
</reference>
<dbReference type="AlphaFoldDB" id="A0A090DT41"/>
<evidence type="ECO:0000256" key="1">
    <source>
        <dbReference type="ARBA" id="ARBA00004651"/>
    </source>
</evidence>
<feature type="domain" description="ABC transmembrane type-1" evidence="9">
    <location>
        <begin position="72"/>
        <end position="260"/>
    </location>
</feature>
<name>A0A090DT41_MESPL</name>